<sequence length="112" mass="12710">MNDANIDVNRSEVSRGRQFDSSSESNQIFYVPGQVSDDHAPKLGQEFLSLEEVLDFYNAYAKKKAGFSVRINSSKRSKDNNEILRKEYVYSKEGKTSTKVISGRKRASGYNM</sequence>
<dbReference type="InterPro" id="IPR004330">
    <property type="entry name" value="FAR1_DNA_bnd_dom"/>
</dbReference>
<reference evidence="3" key="1">
    <citation type="journal article" date="2022" name="Plant J.">
        <title>Strategies of tolerance reflected in two North American maple genomes.</title>
        <authorList>
            <person name="McEvoy S.L."/>
            <person name="Sezen U.U."/>
            <person name="Trouern-Trend A."/>
            <person name="McMahon S.M."/>
            <person name="Schaberg P.G."/>
            <person name="Yang J."/>
            <person name="Wegrzyn J.L."/>
            <person name="Swenson N.G."/>
        </authorList>
    </citation>
    <scope>NUCLEOTIDE SEQUENCE</scope>
    <source>
        <strain evidence="3">91603</strain>
    </source>
</reference>
<proteinExistence type="predicted"/>
<evidence type="ECO:0000313" key="4">
    <source>
        <dbReference type="Proteomes" id="UP001064489"/>
    </source>
</evidence>
<dbReference type="AlphaFoldDB" id="A0AAD5IPJ2"/>
<evidence type="ECO:0000256" key="1">
    <source>
        <dbReference type="SAM" id="MobiDB-lite"/>
    </source>
</evidence>
<dbReference type="EMBL" id="JAJSOW010000103">
    <property type="protein sequence ID" value="KAI9173939.1"/>
    <property type="molecule type" value="Genomic_DNA"/>
</dbReference>
<dbReference type="PANTHER" id="PTHR46328:SF38">
    <property type="entry name" value="FAR1 DNA-BINDING DOMAIN PROTEIN"/>
    <property type="match status" value="1"/>
</dbReference>
<accession>A0AAD5IPJ2</accession>
<organism evidence="3 4">
    <name type="scientific">Acer negundo</name>
    <name type="common">Box elder</name>
    <dbReference type="NCBI Taxonomy" id="4023"/>
    <lineage>
        <taxon>Eukaryota</taxon>
        <taxon>Viridiplantae</taxon>
        <taxon>Streptophyta</taxon>
        <taxon>Embryophyta</taxon>
        <taxon>Tracheophyta</taxon>
        <taxon>Spermatophyta</taxon>
        <taxon>Magnoliopsida</taxon>
        <taxon>eudicotyledons</taxon>
        <taxon>Gunneridae</taxon>
        <taxon>Pentapetalae</taxon>
        <taxon>rosids</taxon>
        <taxon>malvids</taxon>
        <taxon>Sapindales</taxon>
        <taxon>Sapindaceae</taxon>
        <taxon>Hippocastanoideae</taxon>
        <taxon>Acereae</taxon>
        <taxon>Acer</taxon>
    </lineage>
</organism>
<feature type="compositionally biased region" description="Basic and acidic residues" evidence="1">
    <location>
        <begin position="9"/>
        <end position="18"/>
    </location>
</feature>
<name>A0AAD5IPJ2_ACENE</name>
<evidence type="ECO:0000313" key="3">
    <source>
        <dbReference type="EMBL" id="KAI9173939.1"/>
    </source>
</evidence>
<protein>
    <recommendedName>
        <fullName evidence="2">FAR1 domain-containing protein</fullName>
    </recommendedName>
</protein>
<keyword evidence="4" id="KW-1185">Reference proteome</keyword>
<gene>
    <name evidence="3" type="ORF">LWI28_009119</name>
</gene>
<feature type="domain" description="FAR1" evidence="2">
    <location>
        <begin position="55"/>
        <end position="102"/>
    </location>
</feature>
<feature type="region of interest" description="Disordered" evidence="1">
    <location>
        <begin position="1"/>
        <end position="24"/>
    </location>
</feature>
<dbReference type="Proteomes" id="UP001064489">
    <property type="component" value="Chromosome 8"/>
</dbReference>
<dbReference type="Pfam" id="PF03101">
    <property type="entry name" value="FAR1"/>
    <property type="match status" value="1"/>
</dbReference>
<dbReference type="PANTHER" id="PTHR46328">
    <property type="entry name" value="FAR-RED IMPAIRED RESPONSIVE (FAR1) FAMILY PROTEIN-RELATED"/>
    <property type="match status" value="1"/>
</dbReference>
<comment type="caution">
    <text evidence="3">The sequence shown here is derived from an EMBL/GenBank/DDBJ whole genome shotgun (WGS) entry which is preliminary data.</text>
</comment>
<reference evidence="3" key="2">
    <citation type="submission" date="2023-02" db="EMBL/GenBank/DDBJ databases">
        <authorList>
            <person name="Swenson N.G."/>
            <person name="Wegrzyn J.L."/>
            <person name="Mcevoy S.L."/>
        </authorList>
    </citation>
    <scope>NUCLEOTIDE SEQUENCE</scope>
    <source>
        <strain evidence="3">91603</strain>
        <tissue evidence="3">Leaf</tissue>
    </source>
</reference>
<evidence type="ECO:0000259" key="2">
    <source>
        <dbReference type="Pfam" id="PF03101"/>
    </source>
</evidence>